<dbReference type="Proteomes" id="UP001334084">
    <property type="component" value="Chromosome 4"/>
</dbReference>
<dbReference type="Gene3D" id="3.10.440.10">
    <property type="match status" value="1"/>
</dbReference>
<evidence type="ECO:0000313" key="4">
    <source>
        <dbReference type="EMBL" id="WUR03182.1"/>
    </source>
</evidence>
<keyword evidence="3" id="KW-0687">Ribonucleoprotein</keyword>
<dbReference type="RefSeq" id="XP_065329327.1">
    <property type="nucleotide sequence ID" value="XM_065473255.1"/>
</dbReference>
<dbReference type="GO" id="GO:0002181">
    <property type="term" value="P:cytoplasmic translation"/>
    <property type="evidence" value="ECO:0007669"/>
    <property type="project" value="TreeGrafter"/>
</dbReference>
<dbReference type="GO" id="GO:0003735">
    <property type="term" value="F:structural constituent of ribosome"/>
    <property type="evidence" value="ECO:0007669"/>
    <property type="project" value="InterPro"/>
</dbReference>
<dbReference type="GeneID" id="90541001"/>
<dbReference type="InterPro" id="IPR000054">
    <property type="entry name" value="Ribosomal_eL31"/>
</dbReference>
<organism evidence="4 5">
    <name type="scientific">Vairimorpha necatrix</name>
    <dbReference type="NCBI Taxonomy" id="6039"/>
    <lineage>
        <taxon>Eukaryota</taxon>
        <taxon>Fungi</taxon>
        <taxon>Fungi incertae sedis</taxon>
        <taxon>Microsporidia</taxon>
        <taxon>Nosematidae</taxon>
        <taxon>Vairimorpha</taxon>
    </lineage>
</organism>
<proteinExistence type="inferred from homology"/>
<keyword evidence="2 4" id="KW-0689">Ribosomal protein</keyword>
<comment type="similarity">
    <text evidence="1">Belongs to the eukaryotic ribosomal protein eL31 family.</text>
</comment>
<gene>
    <name evidence="4" type="ORF">VNE69_04011</name>
</gene>
<dbReference type="InterPro" id="IPR023621">
    <property type="entry name" value="Ribosomal_eL31_dom_sf"/>
</dbReference>
<keyword evidence="5" id="KW-1185">Reference proteome</keyword>
<dbReference type="SMART" id="SM01380">
    <property type="entry name" value="Ribosomal_L31e"/>
    <property type="match status" value="1"/>
</dbReference>
<dbReference type="AlphaFoldDB" id="A0AAX4JBC1"/>
<dbReference type="SUPFAM" id="SSF54575">
    <property type="entry name" value="Ribosomal protein L31e"/>
    <property type="match status" value="1"/>
</dbReference>
<dbReference type="PANTHER" id="PTHR10956:SF0">
    <property type="entry name" value="60S RIBOSOMAL PROTEIN L31"/>
    <property type="match status" value="1"/>
</dbReference>
<evidence type="ECO:0000256" key="2">
    <source>
        <dbReference type="ARBA" id="ARBA00022980"/>
    </source>
</evidence>
<accession>A0AAX4JBC1</accession>
<dbReference type="EMBL" id="CP142729">
    <property type="protein sequence ID" value="WUR03182.1"/>
    <property type="molecule type" value="Genomic_DNA"/>
</dbReference>
<sequence>MNTALENNKMMEITVNLGKLTKGCNWTKKASIAIKKFRSHLKKMLKTDEKITIQKDLNKYIFSKGLTKVPRRVRIKVERIADKDNAELNVIKCSHVLVGNFKGLKTEIISE</sequence>
<dbReference type="Pfam" id="PF01198">
    <property type="entry name" value="Ribosomal_L31e"/>
    <property type="match status" value="1"/>
</dbReference>
<evidence type="ECO:0000256" key="3">
    <source>
        <dbReference type="ARBA" id="ARBA00023274"/>
    </source>
</evidence>
<protein>
    <submittedName>
        <fullName evidence="4">Ribosomal protein eL31</fullName>
    </submittedName>
</protein>
<dbReference type="GO" id="GO:0022625">
    <property type="term" value="C:cytosolic large ribosomal subunit"/>
    <property type="evidence" value="ECO:0007669"/>
    <property type="project" value="TreeGrafter"/>
</dbReference>
<evidence type="ECO:0000256" key="1">
    <source>
        <dbReference type="ARBA" id="ARBA00010808"/>
    </source>
</evidence>
<evidence type="ECO:0000313" key="5">
    <source>
        <dbReference type="Proteomes" id="UP001334084"/>
    </source>
</evidence>
<dbReference type="PANTHER" id="PTHR10956">
    <property type="entry name" value="60S RIBOSOMAL PROTEIN L31"/>
    <property type="match status" value="1"/>
</dbReference>
<name>A0AAX4JBC1_9MICR</name>
<reference evidence="4" key="1">
    <citation type="journal article" date="2024" name="BMC Genomics">
        <title>Functional annotation of a divergent genome using sequence and structure-based similarity.</title>
        <authorList>
            <person name="Svedberg D."/>
            <person name="Winiger R.R."/>
            <person name="Berg A."/>
            <person name="Sharma H."/>
            <person name="Tellgren-Roth C."/>
            <person name="Debrunner-Vossbrinck B.A."/>
            <person name="Vossbrinck C.R."/>
            <person name="Barandun J."/>
        </authorList>
    </citation>
    <scope>NUCLEOTIDE SEQUENCE</scope>
    <source>
        <strain evidence="4">Illinois isolate</strain>
    </source>
</reference>
<dbReference type="KEGG" id="vnx:VNE69_04011"/>